<dbReference type="SUPFAM" id="SSF49879">
    <property type="entry name" value="SMAD/FHA domain"/>
    <property type="match status" value="1"/>
</dbReference>
<dbReference type="Gene3D" id="2.60.200.20">
    <property type="match status" value="1"/>
</dbReference>
<evidence type="ECO:0000259" key="2">
    <source>
        <dbReference type="PROSITE" id="PS50006"/>
    </source>
</evidence>
<dbReference type="InterPro" id="IPR008984">
    <property type="entry name" value="SMAD_FHA_dom_sf"/>
</dbReference>
<feature type="domain" description="FHA" evidence="2">
    <location>
        <begin position="24"/>
        <end position="73"/>
    </location>
</feature>
<accession>A0AAU7CBC6</accession>
<dbReference type="RefSeq" id="WP_406695163.1">
    <property type="nucleotide sequence ID" value="NZ_CP155447.1"/>
</dbReference>
<dbReference type="AlphaFoldDB" id="A0AAU7CBC6"/>
<name>A0AAU7CBC6_9BACT</name>
<sequence>MSSQLVPMNNPGTFPTIPLQRPILLIGRHHECDVRLDLPKISRRHCCVALAYDRVMIRDLGSRNGLRVNGRLIDEAQLHPGDEVAIGPILYRVENLISQPQVPNSALPSPPPPVAKPAKPPSLPSLPTQANDPDSDLVPIDF</sequence>
<dbReference type="EMBL" id="CP155447">
    <property type="protein sequence ID" value="XBH02420.1"/>
    <property type="molecule type" value="Genomic_DNA"/>
</dbReference>
<evidence type="ECO:0000313" key="3">
    <source>
        <dbReference type="EMBL" id="XBH02420.1"/>
    </source>
</evidence>
<feature type="compositionally biased region" description="Pro residues" evidence="1">
    <location>
        <begin position="108"/>
        <end position="124"/>
    </location>
</feature>
<gene>
    <name evidence="3" type="ORF">V5E97_29415</name>
</gene>
<dbReference type="SMART" id="SM00240">
    <property type="entry name" value="FHA"/>
    <property type="match status" value="1"/>
</dbReference>
<dbReference type="PROSITE" id="PS50006">
    <property type="entry name" value="FHA_DOMAIN"/>
    <property type="match status" value="1"/>
</dbReference>
<protein>
    <submittedName>
        <fullName evidence="3">FHA domain-containing protein</fullName>
    </submittedName>
</protein>
<reference evidence="3" key="1">
    <citation type="submission" date="2024-05" db="EMBL/GenBank/DDBJ databases">
        <title>Planctomycetes of the genus Singulisphaera possess chitinolytic capabilities.</title>
        <authorList>
            <person name="Ivanova A."/>
        </authorList>
    </citation>
    <scope>NUCLEOTIDE SEQUENCE</scope>
    <source>
        <strain evidence="3">Ch08T</strain>
    </source>
</reference>
<feature type="region of interest" description="Disordered" evidence="1">
    <location>
        <begin position="101"/>
        <end position="142"/>
    </location>
</feature>
<dbReference type="InterPro" id="IPR000253">
    <property type="entry name" value="FHA_dom"/>
</dbReference>
<evidence type="ECO:0000256" key="1">
    <source>
        <dbReference type="SAM" id="MobiDB-lite"/>
    </source>
</evidence>
<organism evidence="3">
    <name type="scientific">Singulisphaera sp. Ch08</name>
    <dbReference type="NCBI Taxonomy" id="3120278"/>
    <lineage>
        <taxon>Bacteria</taxon>
        <taxon>Pseudomonadati</taxon>
        <taxon>Planctomycetota</taxon>
        <taxon>Planctomycetia</taxon>
        <taxon>Isosphaerales</taxon>
        <taxon>Isosphaeraceae</taxon>
        <taxon>Singulisphaera</taxon>
    </lineage>
</organism>
<dbReference type="CDD" id="cd00060">
    <property type="entry name" value="FHA"/>
    <property type="match status" value="1"/>
</dbReference>
<proteinExistence type="predicted"/>
<dbReference type="Pfam" id="PF00498">
    <property type="entry name" value="FHA"/>
    <property type="match status" value="1"/>
</dbReference>